<gene>
    <name evidence="6" type="ORF">C7400_117129</name>
</gene>
<feature type="transmembrane region" description="Helical" evidence="4">
    <location>
        <begin position="25"/>
        <end position="48"/>
    </location>
</feature>
<feature type="transmembrane region" description="Helical" evidence="4">
    <location>
        <begin position="294"/>
        <end position="312"/>
    </location>
</feature>
<dbReference type="RefSeq" id="WP_110328508.1">
    <property type="nucleotide sequence ID" value="NZ_QJJV01000017.1"/>
</dbReference>
<organism evidence="6 7">
    <name type="scientific">Paraburkholderia tropica</name>
    <dbReference type="NCBI Taxonomy" id="92647"/>
    <lineage>
        <taxon>Bacteria</taxon>
        <taxon>Pseudomonadati</taxon>
        <taxon>Pseudomonadota</taxon>
        <taxon>Betaproteobacteria</taxon>
        <taxon>Burkholderiales</taxon>
        <taxon>Burkholderiaceae</taxon>
        <taxon>Paraburkholderia</taxon>
    </lineage>
</organism>
<dbReference type="InterPro" id="IPR036259">
    <property type="entry name" value="MFS_trans_sf"/>
</dbReference>
<evidence type="ECO:0000313" key="7">
    <source>
        <dbReference type="Proteomes" id="UP000247515"/>
    </source>
</evidence>
<feature type="transmembrane region" description="Helical" evidence="4">
    <location>
        <begin position="226"/>
        <end position="247"/>
    </location>
</feature>
<dbReference type="EMBL" id="QJJV01000017">
    <property type="protein sequence ID" value="PXX12525.1"/>
    <property type="molecule type" value="Genomic_DNA"/>
</dbReference>
<dbReference type="InterPro" id="IPR020846">
    <property type="entry name" value="MFS_dom"/>
</dbReference>
<feature type="transmembrane region" description="Helical" evidence="4">
    <location>
        <begin position="318"/>
        <end position="340"/>
    </location>
</feature>
<feature type="transmembrane region" description="Helical" evidence="4">
    <location>
        <begin position="259"/>
        <end position="282"/>
    </location>
</feature>
<keyword evidence="2 4" id="KW-1133">Transmembrane helix</keyword>
<dbReference type="Proteomes" id="UP000247515">
    <property type="component" value="Unassembled WGS sequence"/>
</dbReference>
<feature type="transmembrane region" description="Helical" evidence="4">
    <location>
        <begin position="60"/>
        <end position="81"/>
    </location>
</feature>
<comment type="caution">
    <text evidence="6">The sequence shown here is derived from an EMBL/GenBank/DDBJ whole genome shotgun (WGS) entry which is preliminary data.</text>
</comment>
<accession>A0ABX5MIY0</accession>
<dbReference type="InterPro" id="IPR011701">
    <property type="entry name" value="MFS"/>
</dbReference>
<keyword evidence="3 4" id="KW-0472">Membrane</keyword>
<evidence type="ECO:0000256" key="2">
    <source>
        <dbReference type="ARBA" id="ARBA00022989"/>
    </source>
</evidence>
<protein>
    <submittedName>
        <fullName evidence="6">Sugar phosphate permease</fullName>
    </submittedName>
</protein>
<dbReference type="PANTHER" id="PTHR23527">
    <property type="entry name" value="BLL3282 PROTEIN"/>
    <property type="match status" value="1"/>
</dbReference>
<feature type="transmembrane region" description="Helical" evidence="4">
    <location>
        <begin position="93"/>
        <end position="112"/>
    </location>
</feature>
<keyword evidence="7" id="KW-1185">Reference proteome</keyword>
<proteinExistence type="predicted"/>
<reference evidence="6 7" key="1">
    <citation type="submission" date="2018-05" db="EMBL/GenBank/DDBJ databases">
        <title>Genomic Encyclopedia of Type Strains, Phase IV (KMG-V): Genome sequencing to study the core and pangenomes of soil and plant-associated prokaryotes.</title>
        <authorList>
            <person name="Whitman W."/>
        </authorList>
    </citation>
    <scope>NUCLEOTIDE SEQUENCE [LARGE SCALE GENOMIC DNA]</scope>
    <source>
        <strain evidence="6 7">SIr-6563</strain>
    </source>
</reference>
<sequence>MQDTKLATGTPTHTAYSTTGLRRRWAILAVAWAALLMAFVDRLTWASLAAGVGHSMGLPVASLGIFVTAFYVGYVLSNVLAGIGADKVGPSRMLTLAMLPLGVGTFLFGYTTSVPYGLALQVLMGLAAGADYSACVKLTATWFEFRLRGRAMGLLITASSLAVVVTNGTVPTLANRIGWTGVYQALGVATILIALVCGLVLRDAPAAAGSVNSKSNLALVWRNRDLVLLSLAGFGAMWGTWGFAFWVNALMIKGRGLDPVLAGFVTAMFGAGAIVAKPAIGLLSDLLGGRRRTLVIICLASFAVMLLLFGGLRSPQAFLVAAPLLGVTAFAYSPLMAAMVAEAAGAAAVGSVTGITNAFWQLGNLAVPLAVGAVYGASHSFVAAFVMLAAGPLAGTCLMLLFREAPRL</sequence>
<feature type="transmembrane region" description="Helical" evidence="4">
    <location>
        <begin position="381"/>
        <end position="402"/>
    </location>
</feature>
<keyword evidence="1 4" id="KW-0812">Transmembrane</keyword>
<dbReference type="Gene3D" id="1.20.1250.20">
    <property type="entry name" value="MFS general substrate transporter like domains"/>
    <property type="match status" value="2"/>
</dbReference>
<feature type="transmembrane region" description="Helical" evidence="4">
    <location>
        <begin position="151"/>
        <end position="170"/>
    </location>
</feature>
<evidence type="ECO:0000313" key="6">
    <source>
        <dbReference type="EMBL" id="PXX12525.1"/>
    </source>
</evidence>
<evidence type="ECO:0000259" key="5">
    <source>
        <dbReference type="PROSITE" id="PS50850"/>
    </source>
</evidence>
<feature type="domain" description="Major facilitator superfamily (MFS) profile" evidence="5">
    <location>
        <begin position="27"/>
        <end position="407"/>
    </location>
</feature>
<dbReference type="PROSITE" id="PS50850">
    <property type="entry name" value="MFS"/>
    <property type="match status" value="1"/>
</dbReference>
<dbReference type="PANTHER" id="PTHR23527:SF1">
    <property type="entry name" value="BLL3282 PROTEIN"/>
    <property type="match status" value="1"/>
</dbReference>
<dbReference type="InterPro" id="IPR052952">
    <property type="entry name" value="MFS-Transporter"/>
</dbReference>
<feature type="transmembrane region" description="Helical" evidence="4">
    <location>
        <begin position="182"/>
        <end position="205"/>
    </location>
</feature>
<dbReference type="SUPFAM" id="SSF103473">
    <property type="entry name" value="MFS general substrate transporter"/>
    <property type="match status" value="1"/>
</dbReference>
<evidence type="ECO:0000256" key="4">
    <source>
        <dbReference type="SAM" id="Phobius"/>
    </source>
</evidence>
<evidence type="ECO:0000256" key="3">
    <source>
        <dbReference type="ARBA" id="ARBA00023136"/>
    </source>
</evidence>
<evidence type="ECO:0000256" key="1">
    <source>
        <dbReference type="ARBA" id="ARBA00022692"/>
    </source>
</evidence>
<name>A0ABX5MIY0_9BURK</name>
<dbReference type="Pfam" id="PF07690">
    <property type="entry name" value="MFS_1"/>
    <property type="match status" value="1"/>
</dbReference>